<dbReference type="GO" id="GO:0006364">
    <property type="term" value="P:rRNA processing"/>
    <property type="evidence" value="ECO:0007669"/>
    <property type="project" value="UniProtKB-KW"/>
</dbReference>
<comment type="caution">
    <text evidence="12">The sequence shown here is derived from an EMBL/GenBank/DDBJ whole genome shotgun (WGS) entry which is preliminary data.</text>
</comment>
<organism evidence="12 13">
    <name type="scientific">Ophiocordyceps sinensis</name>
    <dbReference type="NCBI Taxonomy" id="72228"/>
    <lineage>
        <taxon>Eukaryota</taxon>
        <taxon>Fungi</taxon>
        <taxon>Dikarya</taxon>
        <taxon>Ascomycota</taxon>
        <taxon>Pezizomycotina</taxon>
        <taxon>Sordariomycetes</taxon>
        <taxon>Hypocreomycetidae</taxon>
        <taxon>Hypocreales</taxon>
        <taxon>Ophiocordycipitaceae</taxon>
        <taxon>Ophiocordyceps</taxon>
    </lineage>
</organism>
<keyword evidence="13" id="KW-1185">Reference proteome</keyword>
<dbReference type="InterPro" id="IPR035082">
    <property type="entry name" value="Nrap_D1"/>
</dbReference>
<dbReference type="Pfam" id="PF17406">
    <property type="entry name" value="Nrap_D5"/>
    <property type="match status" value="1"/>
</dbReference>
<feature type="domain" description="Nrap protein" evidence="10">
    <location>
        <begin position="802"/>
        <end position="954"/>
    </location>
</feature>
<dbReference type="GO" id="GO:0034456">
    <property type="term" value="C:UTP-C complex"/>
    <property type="evidence" value="ECO:0007669"/>
    <property type="project" value="TreeGrafter"/>
</dbReference>
<dbReference type="OrthoDB" id="10251401at2759"/>
<evidence type="ECO:0000259" key="9">
    <source>
        <dbReference type="Pfam" id="PF17405"/>
    </source>
</evidence>
<evidence type="ECO:0000256" key="2">
    <source>
        <dbReference type="ARBA" id="ARBA00006674"/>
    </source>
</evidence>
<keyword evidence="3 5" id="KW-0694">RNA-binding</keyword>
<sequence length="1104" mass="124333">MDSSSKRRKIDHAGAGLRHHGLINFESRSAAQVSTATTFVLQTDQLLNEAKLNYDKALKGVDAQLFRLKEILDAIEPHEPVPIGEATAKLEKTHGAVVPYPDPKPSEDAPYKVSYAKPSQCNVVGSYVSRTMVKTQPALDVDMVVQMPKSLFQEKDYLDMRYFYRRAYYLAYIAVHVRSALGDSVDLAFDHLNDNPLLPLLVIHHRATAPNAEGKAKKKTRRELKHSIRLIPCAPDELFPWTKLSPASKFNRNGEATKEKSLVTPFYNSTLNAERTFIPYLRVLAHARNECPAFPDACILGRIWLQQRGFGGAVSQGGFGHFEWAIMIALLLGTGGSDDQPTLSASLSSTELFKAAIQFLATTDFNKKAFALTVTTADAKTFREPGPVLFDPVREVNIAFKMTPWSTGLLQLYAKSTADLLADESTDKFDATFIIKADSVPQVFDAIFEIQSPDVLSRFSGTADRSSPACKFSLEAHRILKMAYGERAQLVHFTQEPGVSWPLNVKTPAQTPKVVVGVIFDPANMSRQMEYGPPAEDPKEAAIFRQFWGDKAELRRFKDGSILECVEWSSRLPRQISEEIARFALKRHMKVIKDELMLRGSDFSSTIQLSHLDKEAFDAARRAFTTFERDIRNLEEMPLQIRQLSPVSPMFRYSSVEVPTLAFHKDSVEPMDVNLYFEASVKWPENLIAIHEAKIEFLLDIDKRLAVAHENITTYLGRENMDVGIENLVYLDIVYDTGAAFRLRIHCDLEEALLERHANSRALGHRERDESVECLARFHWLYTTLPLHTQTVATFCTRLHPLSQTFRLVRHWFDCHKLSGHFSAELIELFVLHVFLKPYPWKVPSSPATGFLRTLFFLSRWDWRDEPLIVDSAETLTSEDRSSIRKELESWRKRDPQMNRSTLFVATSNDQSGMAYTRNGPSKLIASRMTRLAKAACKLVRDKTCTVDPFALFQASLRDYDVLIYLSTKCVRGTACEAATETGARKPARFKNLDDRTGKAPLPIRAHPVDVLAGELQRAYEDTLVFLRGSADDAVLAAIWGPNQQQRAVKFRAGLPYNFCRLAGSDGEADFVGLNREAVLLEIARAGGDLIKKIEVVDEEAEDA</sequence>
<evidence type="ECO:0000259" key="10">
    <source>
        <dbReference type="Pfam" id="PF17406"/>
    </source>
</evidence>
<dbReference type="InterPro" id="IPR035368">
    <property type="entry name" value="Nrap_D3"/>
</dbReference>
<feature type="domain" description="Nrap protein" evidence="8">
    <location>
        <begin position="442"/>
        <end position="590"/>
    </location>
</feature>
<dbReference type="PANTHER" id="PTHR17972:SF0">
    <property type="entry name" value="NUCLEOLAR PROTEIN 6"/>
    <property type="match status" value="1"/>
</dbReference>
<accession>A0A8H4V8R8</accession>
<keyword evidence="5" id="KW-0690">Ribosome biogenesis</keyword>
<dbReference type="GO" id="GO:0032545">
    <property type="term" value="C:CURI complex"/>
    <property type="evidence" value="ECO:0007669"/>
    <property type="project" value="TreeGrafter"/>
</dbReference>
<dbReference type="Pfam" id="PF17403">
    <property type="entry name" value="Nrap_D2"/>
    <property type="match status" value="1"/>
</dbReference>
<evidence type="ECO:0000256" key="5">
    <source>
        <dbReference type="RuleBase" id="RU364032"/>
    </source>
</evidence>
<feature type="domain" description="Nrap protein" evidence="6">
    <location>
        <begin position="141"/>
        <end position="288"/>
    </location>
</feature>
<dbReference type="Proteomes" id="UP000557566">
    <property type="component" value="Unassembled WGS sequence"/>
</dbReference>
<keyword evidence="4 5" id="KW-0539">Nucleus</keyword>
<evidence type="ECO:0000259" key="6">
    <source>
        <dbReference type="Pfam" id="PF03813"/>
    </source>
</evidence>
<dbReference type="InterPro" id="IPR035367">
    <property type="entry name" value="Nrap_D2"/>
</dbReference>
<dbReference type="Pfam" id="PF03813">
    <property type="entry name" value="Nrap"/>
    <property type="match status" value="1"/>
</dbReference>
<dbReference type="Gene3D" id="3.30.70.3030">
    <property type="match status" value="1"/>
</dbReference>
<evidence type="ECO:0000259" key="7">
    <source>
        <dbReference type="Pfam" id="PF17403"/>
    </source>
</evidence>
<dbReference type="InterPro" id="IPR035369">
    <property type="entry name" value="Nrap_D4"/>
</dbReference>
<dbReference type="Pfam" id="PF17404">
    <property type="entry name" value="Nrap_D3"/>
    <property type="match status" value="1"/>
</dbReference>
<protein>
    <recommendedName>
        <fullName evidence="5">U3 small nucleolar RNA-associated protein 22</fullName>
    </recommendedName>
</protein>
<dbReference type="InterPro" id="IPR005554">
    <property type="entry name" value="NOL6/Upt22"/>
</dbReference>
<name>A0A8H4V8R8_9HYPO</name>
<proteinExistence type="inferred from homology"/>
<dbReference type="InterPro" id="IPR035370">
    <property type="entry name" value="Nrap_D5"/>
</dbReference>
<comment type="similarity">
    <text evidence="2 5">Belongs to the NRAP family.</text>
</comment>
<evidence type="ECO:0000256" key="4">
    <source>
        <dbReference type="ARBA" id="ARBA00023242"/>
    </source>
</evidence>
<evidence type="ECO:0000256" key="3">
    <source>
        <dbReference type="ARBA" id="ARBA00022884"/>
    </source>
</evidence>
<dbReference type="GO" id="GO:0032040">
    <property type="term" value="C:small-subunit processome"/>
    <property type="evidence" value="ECO:0007669"/>
    <property type="project" value="TreeGrafter"/>
</dbReference>
<dbReference type="Gene3D" id="1.10.1410.10">
    <property type="match status" value="1"/>
</dbReference>
<gene>
    <name evidence="12" type="ORF">G6O67_001299</name>
</gene>
<evidence type="ECO:0000313" key="13">
    <source>
        <dbReference type="Proteomes" id="UP000557566"/>
    </source>
</evidence>
<dbReference type="Pfam" id="PF17405">
    <property type="entry name" value="Nrap_D4"/>
    <property type="match status" value="1"/>
</dbReference>
<dbReference type="AlphaFoldDB" id="A0A8H4V8R8"/>
<keyword evidence="5" id="KW-0698">rRNA processing</keyword>
<evidence type="ECO:0000256" key="1">
    <source>
        <dbReference type="ARBA" id="ARBA00004604"/>
    </source>
</evidence>
<dbReference type="EMBL" id="JAAVMX010000002">
    <property type="protein sequence ID" value="KAF4512118.1"/>
    <property type="molecule type" value="Genomic_DNA"/>
</dbReference>
<dbReference type="GO" id="GO:0003723">
    <property type="term" value="F:RNA binding"/>
    <property type="evidence" value="ECO:0007669"/>
    <property type="project" value="UniProtKB-KW"/>
</dbReference>
<keyword evidence="5" id="KW-0687">Ribonucleoprotein</keyword>
<evidence type="ECO:0000259" key="11">
    <source>
        <dbReference type="Pfam" id="PF17407"/>
    </source>
</evidence>
<evidence type="ECO:0000259" key="8">
    <source>
        <dbReference type="Pfam" id="PF17404"/>
    </source>
</evidence>
<dbReference type="Pfam" id="PF17407">
    <property type="entry name" value="Nrap_D6"/>
    <property type="match status" value="1"/>
</dbReference>
<feature type="domain" description="Nrap protein" evidence="11">
    <location>
        <begin position="957"/>
        <end position="1094"/>
    </location>
</feature>
<feature type="domain" description="Nrap protein" evidence="7">
    <location>
        <begin position="293"/>
        <end position="435"/>
    </location>
</feature>
<dbReference type="PANTHER" id="PTHR17972">
    <property type="entry name" value="NUCLEOLAR RNA-ASSOCIATED PROTEIN"/>
    <property type="match status" value="1"/>
</dbReference>
<dbReference type="GO" id="GO:0006409">
    <property type="term" value="P:tRNA export from nucleus"/>
    <property type="evidence" value="ECO:0007669"/>
    <property type="project" value="TreeGrafter"/>
</dbReference>
<feature type="domain" description="Nrap protein" evidence="9">
    <location>
        <begin position="607"/>
        <end position="797"/>
    </location>
</feature>
<evidence type="ECO:0000313" key="12">
    <source>
        <dbReference type="EMBL" id="KAF4512118.1"/>
    </source>
</evidence>
<comment type="subcellular location">
    <subcellularLocation>
        <location evidence="1 5">Nucleus</location>
        <location evidence="1 5">Nucleolus</location>
    </subcellularLocation>
</comment>
<dbReference type="InterPro" id="IPR035371">
    <property type="entry name" value="Nrap_D6"/>
</dbReference>
<reference evidence="12 13" key="1">
    <citation type="journal article" date="2020" name="Genome Biol. Evol.">
        <title>A new high-quality draft genome assembly of the Chinese cordyceps Ophiocordyceps sinensis.</title>
        <authorList>
            <person name="Shu R."/>
            <person name="Zhang J."/>
            <person name="Meng Q."/>
            <person name="Zhang H."/>
            <person name="Zhou G."/>
            <person name="Li M."/>
            <person name="Wu P."/>
            <person name="Zhao Y."/>
            <person name="Chen C."/>
            <person name="Qin Q."/>
        </authorList>
    </citation>
    <scope>NUCLEOTIDE SEQUENCE [LARGE SCALE GENOMIC DNA]</scope>
    <source>
        <strain evidence="12 13">IOZ07</strain>
    </source>
</reference>